<feature type="domain" description="YdbS-like PH" evidence="2">
    <location>
        <begin position="382"/>
        <end position="461"/>
    </location>
</feature>
<feature type="transmembrane region" description="Helical" evidence="1">
    <location>
        <begin position="44"/>
        <end position="64"/>
    </location>
</feature>
<feature type="transmembrane region" description="Helical" evidence="1">
    <location>
        <begin position="169"/>
        <end position="190"/>
    </location>
</feature>
<feature type="transmembrane region" description="Helical" evidence="1">
    <location>
        <begin position="12"/>
        <end position="32"/>
    </location>
</feature>
<gene>
    <name evidence="3" type="ORF">GCM10007425_27520</name>
</gene>
<keyword evidence="4" id="KW-1185">Reference proteome</keyword>
<dbReference type="Pfam" id="PF03703">
    <property type="entry name" value="bPH_2"/>
    <property type="match status" value="3"/>
</dbReference>
<reference evidence="3" key="2">
    <citation type="submission" date="2020-09" db="EMBL/GenBank/DDBJ databases">
        <authorList>
            <person name="Sun Q."/>
            <person name="Zhou Y."/>
        </authorList>
    </citation>
    <scope>NUCLEOTIDE SEQUENCE</scope>
    <source>
        <strain evidence="3">CGMCC 1.15760</strain>
    </source>
</reference>
<keyword evidence="1" id="KW-0812">Transmembrane</keyword>
<accession>A0A917G9F9</accession>
<dbReference type="InterPro" id="IPR014529">
    <property type="entry name" value="UCP026631"/>
</dbReference>
<keyword evidence="1" id="KW-0472">Membrane</keyword>
<name>A0A917G9F9_9BACI</name>
<feature type="transmembrane region" description="Helical" evidence="1">
    <location>
        <begin position="210"/>
        <end position="234"/>
    </location>
</feature>
<dbReference type="AlphaFoldDB" id="A0A917G9F9"/>
<organism evidence="3 4">
    <name type="scientific">Lysinibacillus alkalisoli</name>
    <dbReference type="NCBI Taxonomy" id="1911548"/>
    <lineage>
        <taxon>Bacteria</taxon>
        <taxon>Bacillati</taxon>
        <taxon>Bacillota</taxon>
        <taxon>Bacilli</taxon>
        <taxon>Bacillales</taxon>
        <taxon>Bacillaceae</taxon>
        <taxon>Lysinibacillus</taxon>
    </lineage>
</organism>
<evidence type="ECO:0000313" key="3">
    <source>
        <dbReference type="EMBL" id="GGG31412.1"/>
    </source>
</evidence>
<dbReference type="PANTHER" id="PTHR34473">
    <property type="entry name" value="UPF0699 TRANSMEMBRANE PROTEIN YDBS"/>
    <property type="match status" value="1"/>
</dbReference>
<feature type="domain" description="YdbS-like PH" evidence="2">
    <location>
        <begin position="63"/>
        <end position="137"/>
    </location>
</feature>
<proteinExistence type="predicted"/>
<evidence type="ECO:0000256" key="1">
    <source>
        <dbReference type="SAM" id="Phobius"/>
    </source>
</evidence>
<dbReference type="InterPro" id="IPR005182">
    <property type="entry name" value="YdbS-like_PH"/>
</dbReference>
<protein>
    <recommendedName>
        <fullName evidence="2">YdbS-like PH domain-containing protein</fullName>
    </recommendedName>
</protein>
<dbReference type="EMBL" id="BMJT01000011">
    <property type="protein sequence ID" value="GGG31412.1"/>
    <property type="molecule type" value="Genomic_DNA"/>
</dbReference>
<feature type="domain" description="YdbS-like PH" evidence="2">
    <location>
        <begin position="237"/>
        <end position="320"/>
    </location>
</feature>
<dbReference type="RefSeq" id="WP_188615647.1">
    <property type="nucleotide sequence ID" value="NZ_BMJT01000011.1"/>
</dbReference>
<dbReference type="PIRSF" id="PIRSF026631">
    <property type="entry name" value="UCP026631"/>
    <property type="match status" value="1"/>
</dbReference>
<sequence>MWLRYPLSKVLYDIADLIKMFIIPAFLLFIVSESTSLAMTIVRYLFVVFVVLSSIVNLFTMVTFRYRINDQQIEVRRGLFSRTEQIVPLPHIQNVQSDTPFLQRLFGLTTLKLEMLDASDSTITFSSLKIAEAKRITAIVNQEVVSELTIVGTEEKEPPLIFTPTANDLLKATFTSFSFLVIIPLGIKLWNMLDDYNVSIGWLNKLLQSSWFMIPMIIGIAVLAVGIGIIKVFLTYWGYTLRSDTTTLYIKKGVLSETKFTITKSRVQAVVYEQSLLKRMLGLVSIKLETTGELTLSETALNEIYPYMPVKQAEQIMQQILPQFVLESPQKKLSLTALWSRLLKPSYLFIIALIVLLYLASPYWYVAFIWPIVLTSYRFFKWRNTRYDMAQSHLQWQQGAFVTERRIHIRATITEVKVTQSAWQRLFGVATIHTVIQAKPYAKHCLKDIPIQEAEQFVTWYKARVNDMTYEGDTVCI</sequence>
<comment type="caution">
    <text evidence="3">The sequence shown here is derived from an EMBL/GenBank/DDBJ whole genome shotgun (WGS) entry which is preliminary data.</text>
</comment>
<keyword evidence="1" id="KW-1133">Transmembrane helix</keyword>
<dbReference type="Proteomes" id="UP000616608">
    <property type="component" value="Unassembled WGS sequence"/>
</dbReference>
<evidence type="ECO:0000313" key="4">
    <source>
        <dbReference type="Proteomes" id="UP000616608"/>
    </source>
</evidence>
<reference evidence="3" key="1">
    <citation type="journal article" date="2014" name="Int. J. Syst. Evol. Microbiol.">
        <title>Complete genome sequence of Corynebacterium casei LMG S-19264T (=DSM 44701T), isolated from a smear-ripened cheese.</title>
        <authorList>
            <consortium name="US DOE Joint Genome Institute (JGI-PGF)"/>
            <person name="Walter F."/>
            <person name="Albersmeier A."/>
            <person name="Kalinowski J."/>
            <person name="Ruckert C."/>
        </authorList>
    </citation>
    <scope>NUCLEOTIDE SEQUENCE</scope>
    <source>
        <strain evidence="3">CGMCC 1.15760</strain>
    </source>
</reference>
<evidence type="ECO:0000259" key="2">
    <source>
        <dbReference type="Pfam" id="PF03703"/>
    </source>
</evidence>
<dbReference type="PANTHER" id="PTHR34473:SF2">
    <property type="entry name" value="UPF0699 TRANSMEMBRANE PROTEIN YDBT"/>
    <property type="match status" value="1"/>
</dbReference>